<evidence type="ECO:0000259" key="1">
    <source>
        <dbReference type="Pfam" id="PF10651"/>
    </source>
</evidence>
<accession>A0ABR8Q2B0</accession>
<dbReference type="Proteomes" id="UP000640335">
    <property type="component" value="Unassembled WGS sequence"/>
</dbReference>
<dbReference type="Gene3D" id="2.60.40.3350">
    <property type="match status" value="1"/>
</dbReference>
<organism evidence="2 3">
    <name type="scientific">Clostridium gallinarum</name>
    <dbReference type="NCBI Taxonomy" id="2762246"/>
    <lineage>
        <taxon>Bacteria</taxon>
        <taxon>Bacillati</taxon>
        <taxon>Bacillota</taxon>
        <taxon>Clostridia</taxon>
        <taxon>Eubacteriales</taxon>
        <taxon>Clostridiaceae</taxon>
        <taxon>Clostridium</taxon>
    </lineage>
</organism>
<proteinExistence type="predicted"/>
<gene>
    <name evidence="2" type="ORF">H9660_05365</name>
</gene>
<dbReference type="EMBL" id="JACSQZ010000012">
    <property type="protein sequence ID" value="MBD7914567.1"/>
    <property type="molecule type" value="Genomic_DNA"/>
</dbReference>
<dbReference type="InterPro" id="IPR018913">
    <property type="entry name" value="BppU_N"/>
</dbReference>
<protein>
    <recommendedName>
        <fullName evidence="1">BppU N-terminal domain-containing protein</fullName>
    </recommendedName>
</protein>
<reference evidence="2 3" key="1">
    <citation type="submission" date="2020-08" db="EMBL/GenBank/DDBJ databases">
        <title>A Genomic Blueprint of the Chicken Gut Microbiome.</title>
        <authorList>
            <person name="Gilroy R."/>
            <person name="Ravi A."/>
            <person name="Getino M."/>
            <person name="Pursley I."/>
            <person name="Horton D.L."/>
            <person name="Alikhan N.-F."/>
            <person name="Baker D."/>
            <person name="Gharbi K."/>
            <person name="Hall N."/>
            <person name="Watson M."/>
            <person name="Adriaenssens E.M."/>
            <person name="Foster-Nyarko E."/>
            <person name="Jarju S."/>
            <person name="Secka A."/>
            <person name="Antonio M."/>
            <person name="Oren A."/>
            <person name="Chaudhuri R."/>
            <person name="La Ragione R.M."/>
            <person name="Hildebrand F."/>
            <person name="Pallen M.J."/>
        </authorList>
    </citation>
    <scope>NUCLEOTIDE SEQUENCE [LARGE SCALE GENOMIC DNA]</scope>
    <source>
        <strain evidence="2 3">Sa3CUN1</strain>
    </source>
</reference>
<dbReference type="RefSeq" id="WP_191749291.1">
    <property type="nucleotide sequence ID" value="NZ_JACSQZ010000012.1"/>
</dbReference>
<evidence type="ECO:0000313" key="2">
    <source>
        <dbReference type="EMBL" id="MBD7914567.1"/>
    </source>
</evidence>
<dbReference type="Pfam" id="PF10651">
    <property type="entry name" value="BppU_N"/>
    <property type="match status" value="1"/>
</dbReference>
<evidence type="ECO:0000313" key="3">
    <source>
        <dbReference type="Proteomes" id="UP000640335"/>
    </source>
</evidence>
<comment type="caution">
    <text evidence="2">The sequence shown here is derived from an EMBL/GenBank/DDBJ whole genome shotgun (WGS) entry which is preliminary data.</text>
</comment>
<name>A0ABR8Q2B0_9CLOT</name>
<sequence>MASKILVNLDTSKEIFINSKCKQNDDLILEANIYENGLAKDLTNCSISIQALKADKTYIIQNTDISKEKNKFIANLVKDFTRVAGKTEIEVVLTESSKQNTTFSFYIEVVGSVIKGAVESSNTVTILENLQDKIEEAGQVKAETEQLIEKGGAATKGDIAEVNSHLEQIDDKSSQALGKAANPLGALREAGYKVEKQDLSEEVLNFISGGTITDAKGLENNRGIDYPLKAVTRNNEITQINEILKKAILDVKVIGAKKGKIYRIQYIGNGTTAWGDPYYGIIVYEHDKVSFSSDSNASIKAIISRIGNYKEKPNGIVTWIFRNDIEDITVNITIDFSVLTADRYNLDDKTLGYSSIIDESCYVMTNGEVINSIFINKGKEYPFKTVDRNGEFLPLKDEVKMGILDVKVINAKKDKYYKIDWIGNGTTAWGEPEYAIYLQEISKDFSNIVQVFSRYNAHLDAPTDTICTRIITAPKTDIVLSITIDYNELKSESYTMNSTNSYGYSTIIDESCYIYKTDNDVDKTKMTLSKKGDNYFIKSPYDDEKNIVWKFSSLGINEVLHPTAIYFQPIDSVEFYDLELFQAISTDWISPYNFSAKNNTVNTSMITTGGNHGTNSGAGFRTAYPEFKKCYIDNNEIVDDGVYSNIDCIVLEAKTNVASSNVINLETGEGFRGVITEFLTYTITPRTIRAMVTILCNEDVVFRTYAGPQISGLANPYKNISFGGDLNPTIITEFPNTYRTGTKSDGAKVDRFVCEHDNGYVVAYKEKEVDINDLRYFDDDTGIGHVSGSKAYLKNFENKRTDFNQGDTFSYNCIYSFNKKYECEGSMRAYKVDDIYIADFDKSSSNTFFKIDKEDINKKVEVIDSSNVSIDNYSSSLGVKLTAADKGWIKFRLI</sequence>
<feature type="domain" description="BppU N-terminal" evidence="1">
    <location>
        <begin position="27"/>
        <end position="136"/>
    </location>
</feature>
<keyword evidence="3" id="KW-1185">Reference proteome</keyword>